<organism evidence="2 3">
    <name type="scientific">Dendrothele bispora (strain CBS 962.96)</name>
    <dbReference type="NCBI Taxonomy" id="1314807"/>
    <lineage>
        <taxon>Eukaryota</taxon>
        <taxon>Fungi</taxon>
        <taxon>Dikarya</taxon>
        <taxon>Basidiomycota</taxon>
        <taxon>Agaricomycotina</taxon>
        <taxon>Agaricomycetes</taxon>
        <taxon>Agaricomycetidae</taxon>
        <taxon>Agaricales</taxon>
        <taxon>Agaricales incertae sedis</taxon>
        <taxon>Dendrothele</taxon>
    </lineage>
</organism>
<dbReference type="InterPro" id="IPR024589">
    <property type="entry name" value="Ligninase_C"/>
</dbReference>
<proteinExistence type="predicted"/>
<gene>
    <name evidence="2" type="ORF">K435DRAFT_963359</name>
</gene>
<dbReference type="InterPro" id="IPR010255">
    <property type="entry name" value="Haem_peroxidase_sf"/>
</dbReference>
<keyword evidence="3" id="KW-1185">Reference proteome</keyword>
<protein>
    <recommendedName>
        <fullName evidence="1">Fungal ligninase C-terminal domain-containing protein</fullName>
    </recommendedName>
</protein>
<dbReference type="AlphaFoldDB" id="A0A4S8MH38"/>
<reference evidence="2 3" key="1">
    <citation type="journal article" date="2019" name="Nat. Ecol. Evol.">
        <title>Megaphylogeny resolves global patterns of mushroom evolution.</title>
        <authorList>
            <person name="Varga T."/>
            <person name="Krizsan K."/>
            <person name="Foldi C."/>
            <person name="Dima B."/>
            <person name="Sanchez-Garcia M."/>
            <person name="Sanchez-Ramirez S."/>
            <person name="Szollosi G.J."/>
            <person name="Szarkandi J.G."/>
            <person name="Papp V."/>
            <person name="Albert L."/>
            <person name="Andreopoulos W."/>
            <person name="Angelini C."/>
            <person name="Antonin V."/>
            <person name="Barry K.W."/>
            <person name="Bougher N.L."/>
            <person name="Buchanan P."/>
            <person name="Buyck B."/>
            <person name="Bense V."/>
            <person name="Catcheside P."/>
            <person name="Chovatia M."/>
            <person name="Cooper J."/>
            <person name="Damon W."/>
            <person name="Desjardin D."/>
            <person name="Finy P."/>
            <person name="Geml J."/>
            <person name="Haridas S."/>
            <person name="Hughes K."/>
            <person name="Justo A."/>
            <person name="Karasinski D."/>
            <person name="Kautmanova I."/>
            <person name="Kiss B."/>
            <person name="Kocsube S."/>
            <person name="Kotiranta H."/>
            <person name="LaButti K.M."/>
            <person name="Lechner B.E."/>
            <person name="Liimatainen K."/>
            <person name="Lipzen A."/>
            <person name="Lukacs Z."/>
            <person name="Mihaltcheva S."/>
            <person name="Morgado L.N."/>
            <person name="Niskanen T."/>
            <person name="Noordeloos M.E."/>
            <person name="Ohm R.A."/>
            <person name="Ortiz-Santana B."/>
            <person name="Ovrebo C."/>
            <person name="Racz N."/>
            <person name="Riley R."/>
            <person name="Savchenko A."/>
            <person name="Shiryaev A."/>
            <person name="Soop K."/>
            <person name="Spirin V."/>
            <person name="Szebenyi C."/>
            <person name="Tomsovsky M."/>
            <person name="Tulloss R.E."/>
            <person name="Uehling J."/>
            <person name="Grigoriev I.V."/>
            <person name="Vagvolgyi C."/>
            <person name="Papp T."/>
            <person name="Martin F.M."/>
            <person name="Miettinen O."/>
            <person name="Hibbett D.S."/>
            <person name="Nagy L.G."/>
        </authorList>
    </citation>
    <scope>NUCLEOTIDE SEQUENCE [LARGE SCALE GENOMIC DNA]</scope>
    <source>
        <strain evidence="2 3">CBS 962.96</strain>
    </source>
</reference>
<dbReference type="Proteomes" id="UP000297245">
    <property type="component" value="Unassembled WGS sequence"/>
</dbReference>
<feature type="domain" description="Fungal ligninase C-terminal" evidence="1">
    <location>
        <begin position="29"/>
        <end position="64"/>
    </location>
</feature>
<dbReference type="GO" id="GO:0004601">
    <property type="term" value="F:peroxidase activity"/>
    <property type="evidence" value="ECO:0007669"/>
    <property type="project" value="InterPro"/>
</dbReference>
<dbReference type="SUPFAM" id="SSF48113">
    <property type="entry name" value="Heme-dependent peroxidases"/>
    <property type="match status" value="1"/>
</dbReference>
<evidence type="ECO:0000313" key="2">
    <source>
        <dbReference type="EMBL" id="THV01977.1"/>
    </source>
</evidence>
<dbReference type="GO" id="GO:0020037">
    <property type="term" value="F:heme binding"/>
    <property type="evidence" value="ECO:0007669"/>
    <property type="project" value="InterPro"/>
</dbReference>
<evidence type="ECO:0000259" key="1">
    <source>
        <dbReference type="Pfam" id="PF11895"/>
    </source>
</evidence>
<accession>A0A4S8MH38</accession>
<evidence type="ECO:0000313" key="3">
    <source>
        <dbReference type="Proteomes" id="UP000297245"/>
    </source>
</evidence>
<sequence>MPPSARFRPVSRDSRTACEWQSFVDNHDKLMSAFSAAMVEMSVLRHDINDLVNCSEFIPEPLLFLQAPVLICFLLSLWMTLKQHAPKPPSRLLLILLRWPRYF</sequence>
<dbReference type="GO" id="GO:0006979">
    <property type="term" value="P:response to oxidative stress"/>
    <property type="evidence" value="ECO:0007669"/>
    <property type="project" value="InterPro"/>
</dbReference>
<dbReference type="Gene3D" id="1.10.420.10">
    <property type="entry name" value="Peroxidase, domain 2"/>
    <property type="match status" value="1"/>
</dbReference>
<name>A0A4S8MH38_DENBC</name>
<dbReference type="OrthoDB" id="3257903at2759"/>
<dbReference type="Pfam" id="PF11895">
    <property type="entry name" value="Peroxidase_ext"/>
    <property type="match status" value="1"/>
</dbReference>
<dbReference type="EMBL" id="ML179082">
    <property type="protein sequence ID" value="THV01977.1"/>
    <property type="molecule type" value="Genomic_DNA"/>
</dbReference>